<keyword evidence="2" id="KW-1185">Reference proteome</keyword>
<accession>A0AAD7MFR8</accession>
<dbReference type="AlphaFoldDB" id="A0AAD7MFR8"/>
<evidence type="ECO:0000313" key="1">
    <source>
        <dbReference type="EMBL" id="KAJ7715671.1"/>
    </source>
</evidence>
<gene>
    <name evidence="1" type="ORF">B0H16DRAFT_1477192</name>
</gene>
<proteinExistence type="predicted"/>
<evidence type="ECO:0000313" key="2">
    <source>
        <dbReference type="Proteomes" id="UP001215598"/>
    </source>
</evidence>
<dbReference type="Proteomes" id="UP001215598">
    <property type="component" value="Unassembled WGS sequence"/>
</dbReference>
<organism evidence="1 2">
    <name type="scientific">Mycena metata</name>
    <dbReference type="NCBI Taxonomy" id="1033252"/>
    <lineage>
        <taxon>Eukaryota</taxon>
        <taxon>Fungi</taxon>
        <taxon>Dikarya</taxon>
        <taxon>Basidiomycota</taxon>
        <taxon>Agaricomycotina</taxon>
        <taxon>Agaricomycetes</taxon>
        <taxon>Agaricomycetidae</taxon>
        <taxon>Agaricales</taxon>
        <taxon>Marasmiineae</taxon>
        <taxon>Mycenaceae</taxon>
        <taxon>Mycena</taxon>
    </lineage>
</organism>
<dbReference type="EMBL" id="JARKIB010000303">
    <property type="protein sequence ID" value="KAJ7715671.1"/>
    <property type="molecule type" value="Genomic_DNA"/>
</dbReference>
<reference evidence="1" key="1">
    <citation type="submission" date="2023-03" db="EMBL/GenBank/DDBJ databases">
        <title>Massive genome expansion in bonnet fungi (Mycena s.s.) driven by repeated elements and novel gene families across ecological guilds.</title>
        <authorList>
            <consortium name="Lawrence Berkeley National Laboratory"/>
            <person name="Harder C.B."/>
            <person name="Miyauchi S."/>
            <person name="Viragh M."/>
            <person name="Kuo A."/>
            <person name="Thoen E."/>
            <person name="Andreopoulos B."/>
            <person name="Lu D."/>
            <person name="Skrede I."/>
            <person name="Drula E."/>
            <person name="Henrissat B."/>
            <person name="Morin E."/>
            <person name="Kohler A."/>
            <person name="Barry K."/>
            <person name="LaButti K."/>
            <person name="Morin E."/>
            <person name="Salamov A."/>
            <person name="Lipzen A."/>
            <person name="Mereny Z."/>
            <person name="Hegedus B."/>
            <person name="Baldrian P."/>
            <person name="Stursova M."/>
            <person name="Weitz H."/>
            <person name="Taylor A."/>
            <person name="Grigoriev I.V."/>
            <person name="Nagy L.G."/>
            <person name="Martin F."/>
            <person name="Kauserud H."/>
        </authorList>
    </citation>
    <scope>NUCLEOTIDE SEQUENCE</scope>
    <source>
        <strain evidence="1">CBHHK182m</strain>
    </source>
</reference>
<name>A0AAD7MFR8_9AGAR</name>
<protein>
    <submittedName>
        <fullName evidence="1">Uncharacterized protein</fullName>
    </submittedName>
</protein>
<comment type="caution">
    <text evidence="1">The sequence shown here is derived from an EMBL/GenBank/DDBJ whole genome shotgun (WGS) entry which is preliminary data.</text>
</comment>
<sequence>MQAKHGQGHQCTLYHLRELFIITIMVISNTIDQKTRIVTFIVRKYNFLRRLNMRLTVFRSDIASRHRCGSPILDYKSTPTRAQHVRLIGWLMKSKRRCSSGDVLNSGQTSWRIVVGPGGECSRGRPTGRFGSSGGAVPAARARFWDISPVSVFVFRSRHLLQSDDWQIVLTTELRESLQQVNPKKHTVELNTLRQEGRKKLRGCARLPARQFKLRRYLPVSDTAISIKPEYQMKAEVVRAICKDWPDTK</sequence>